<proteinExistence type="predicted"/>
<dbReference type="EMBL" id="BARW01039208">
    <property type="protein sequence ID" value="GAJ18733.1"/>
    <property type="molecule type" value="Genomic_DNA"/>
</dbReference>
<accession>X1UMN0</accession>
<name>X1UMN0_9ZZZZ</name>
<reference evidence="1" key="1">
    <citation type="journal article" date="2014" name="Front. Microbiol.">
        <title>High frequency of phylogenetically diverse reductive dehalogenase-homologous genes in deep subseafloor sedimentary metagenomes.</title>
        <authorList>
            <person name="Kawai M."/>
            <person name="Futagami T."/>
            <person name="Toyoda A."/>
            <person name="Takaki Y."/>
            <person name="Nishi S."/>
            <person name="Hori S."/>
            <person name="Arai W."/>
            <person name="Tsubouchi T."/>
            <person name="Morono Y."/>
            <person name="Uchiyama I."/>
            <person name="Ito T."/>
            <person name="Fujiyama A."/>
            <person name="Inagaki F."/>
            <person name="Takami H."/>
        </authorList>
    </citation>
    <scope>NUCLEOTIDE SEQUENCE</scope>
    <source>
        <strain evidence="1">Expedition CK06-06</strain>
    </source>
</reference>
<organism evidence="1">
    <name type="scientific">marine sediment metagenome</name>
    <dbReference type="NCBI Taxonomy" id="412755"/>
    <lineage>
        <taxon>unclassified sequences</taxon>
        <taxon>metagenomes</taxon>
        <taxon>ecological metagenomes</taxon>
    </lineage>
</organism>
<comment type="caution">
    <text evidence="1">The sequence shown here is derived from an EMBL/GenBank/DDBJ whole genome shotgun (WGS) entry which is preliminary data.</text>
</comment>
<gene>
    <name evidence="1" type="ORF">S12H4_59823</name>
</gene>
<protein>
    <submittedName>
        <fullName evidence="1">Uncharacterized protein</fullName>
    </submittedName>
</protein>
<dbReference type="AlphaFoldDB" id="X1UMN0"/>
<evidence type="ECO:0000313" key="1">
    <source>
        <dbReference type="EMBL" id="GAJ18733.1"/>
    </source>
</evidence>
<feature type="non-terminal residue" evidence="1">
    <location>
        <position position="1"/>
    </location>
</feature>
<sequence>SKKQLNSHKNSLFPSLNSVLIVDVSKNIKNETHKIDLSD</sequence>